<dbReference type="SMART" id="SM00895">
    <property type="entry name" value="FCD"/>
    <property type="match status" value="1"/>
</dbReference>
<dbReference type="InterPro" id="IPR008920">
    <property type="entry name" value="TF_FadR/GntR_C"/>
</dbReference>
<dbReference type="Gene3D" id="1.10.10.10">
    <property type="entry name" value="Winged helix-like DNA-binding domain superfamily/Winged helix DNA-binding domain"/>
    <property type="match status" value="1"/>
</dbReference>
<gene>
    <name evidence="5" type="ORF">CPZ25_001190</name>
</gene>
<dbReference type="PROSITE" id="PS50949">
    <property type="entry name" value="HTH_GNTR"/>
    <property type="match status" value="1"/>
</dbReference>
<feature type="domain" description="HTH gntR-type" evidence="4">
    <location>
        <begin position="18"/>
        <end position="86"/>
    </location>
</feature>
<organism evidence="5 6">
    <name type="scientific">Eubacterium maltosivorans</name>
    <dbReference type="NCBI Taxonomy" id="2041044"/>
    <lineage>
        <taxon>Bacteria</taxon>
        <taxon>Bacillati</taxon>
        <taxon>Bacillota</taxon>
        <taxon>Clostridia</taxon>
        <taxon>Eubacteriales</taxon>
        <taxon>Eubacteriaceae</taxon>
        <taxon>Eubacterium</taxon>
    </lineage>
</organism>
<dbReference type="SUPFAM" id="SSF48008">
    <property type="entry name" value="GntR ligand-binding domain-like"/>
    <property type="match status" value="1"/>
</dbReference>
<dbReference type="Gene3D" id="1.20.120.530">
    <property type="entry name" value="GntR ligand-binding domain-like"/>
    <property type="match status" value="1"/>
</dbReference>
<evidence type="ECO:0000313" key="6">
    <source>
        <dbReference type="Proteomes" id="UP000218387"/>
    </source>
</evidence>
<dbReference type="SUPFAM" id="SSF46785">
    <property type="entry name" value="Winged helix' DNA-binding domain"/>
    <property type="match status" value="1"/>
</dbReference>
<keyword evidence="3" id="KW-0804">Transcription</keyword>
<dbReference type="InterPro" id="IPR011711">
    <property type="entry name" value="GntR_C"/>
</dbReference>
<keyword evidence="6" id="KW-1185">Reference proteome</keyword>
<dbReference type="EMBL" id="CP029487">
    <property type="protein sequence ID" value="QCT69977.1"/>
    <property type="molecule type" value="Genomic_DNA"/>
</dbReference>
<dbReference type="PRINTS" id="PR00035">
    <property type="entry name" value="HTHGNTR"/>
</dbReference>
<keyword evidence="1" id="KW-0805">Transcription regulation</keyword>
<reference evidence="5 6" key="1">
    <citation type="submission" date="2018-05" db="EMBL/GenBank/DDBJ databases">
        <title>Genome comparison of Eubacterium sp.</title>
        <authorList>
            <person name="Feng Y."/>
            <person name="Sanchez-Andrea I."/>
            <person name="Stams A.J.M."/>
            <person name="De Vos W.M."/>
        </authorList>
    </citation>
    <scope>NUCLEOTIDE SEQUENCE [LARGE SCALE GENOMIC DNA]</scope>
    <source>
        <strain evidence="5 6">YI</strain>
    </source>
</reference>
<proteinExistence type="predicted"/>
<dbReference type="KEGG" id="emt:CPZ25_001190"/>
<dbReference type="PANTHER" id="PTHR43537:SF5">
    <property type="entry name" value="UXU OPERON TRANSCRIPTIONAL REGULATOR"/>
    <property type="match status" value="1"/>
</dbReference>
<dbReference type="AlphaFoldDB" id="A0A4P9C3T9"/>
<dbReference type="Pfam" id="PF07729">
    <property type="entry name" value="FCD"/>
    <property type="match status" value="1"/>
</dbReference>
<evidence type="ECO:0000313" key="5">
    <source>
        <dbReference type="EMBL" id="QCT69977.1"/>
    </source>
</evidence>
<dbReference type="RefSeq" id="WP_096919411.1">
    <property type="nucleotide sequence ID" value="NZ_CP029487.1"/>
</dbReference>
<dbReference type="GO" id="GO:0003700">
    <property type="term" value="F:DNA-binding transcription factor activity"/>
    <property type="evidence" value="ECO:0007669"/>
    <property type="project" value="InterPro"/>
</dbReference>
<keyword evidence="2" id="KW-0238">DNA-binding</keyword>
<sequence length="240" mass="27160">MPSDRKKPANALSPIDNSSIVDKIIDRIVKAISTGQFKVGEKLPSEFELMEELNVGRNSLREAMKILSALGVVDIRRGDGTYVCDHIAPTVFNPIIYSIIFQAESDPDMVEFRECMEEMVLRTAMKKATDGDIVHLSQIIKDIRKAYESGDKEKAAYLDYKFHVAIADICGNPYISKLVNGIYEIFSLSIEDTINTQELFDKAEGYHKEILRCIQEKDVKSIDAAVEKSMTFWHSKENEN</sequence>
<accession>A0A4P9C3T9</accession>
<dbReference type="InterPro" id="IPR000524">
    <property type="entry name" value="Tscrpt_reg_HTH_GntR"/>
</dbReference>
<dbReference type="CDD" id="cd07377">
    <property type="entry name" value="WHTH_GntR"/>
    <property type="match status" value="1"/>
</dbReference>
<evidence type="ECO:0000256" key="1">
    <source>
        <dbReference type="ARBA" id="ARBA00023015"/>
    </source>
</evidence>
<protein>
    <submittedName>
        <fullName evidence="5">FadR family transcriptional regulator</fullName>
    </submittedName>
</protein>
<evidence type="ECO:0000259" key="4">
    <source>
        <dbReference type="PROSITE" id="PS50949"/>
    </source>
</evidence>
<dbReference type="InterPro" id="IPR036388">
    <property type="entry name" value="WH-like_DNA-bd_sf"/>
</dbReference>
<dbReference type="Proteomes" id="UP000218387">
    <property type="component" value="Chromosome"/>
</dbReference>
<dbReference type="InterPro" id="IPR036390">
    <property type="entry name" value="WH_DNA-bd_sf"/>
</dbReference>
<dbReference type="SMART" id="SM00345">
    <property type="entry name" value="HTH_GNTR"/>
    <property type="match status" value="1"/>
</dbReference>
<name>A0A4P9C3T9_EUBML</name>
<dbReference type="PANTHER" id="PTHR43537">
    <property type="entry name" value="TRANSCRIPTIONAL REGULATOR, GNTR FAMILY"/>
    <property type="match status" value="1"/>
</dbReference>
<evidence type="ECO:0000256" key="2">
    <source>
        <dbReference type="ARBA" id="ARBA00023125"/>
    </source>
</evidence>
<dbReference type="GO" id="GO:0003677">
    <property type="term" value="F:DNA binding"/>
    <property type="evidence" value="ECO:0007669"/>
    <property type="project" value="UniProtKB-KW"/>
</dbReference>
<evidence type="ECO:0000256" key="3">
    <source>
        <dbReference type="ARBA" id="ARBA00023163"/>
    </source>
</evidence>
<dbReference type="Pfam" id="PF00392">
    <property type="entry name" value="GntR"/>
    <property type="match status" value="1"/>
</dbReference>